<dbReference type="InterPro" id="IPR052340">
    <property type="entry name" value="RNase_Y/CdgJ"/>
</dbReference>
<keyword evidence="1" id="KW-0597">Phosphoprotein</keyword>
<dbReference type="PANTHER" id="PTHR33525:SF3">
    <property type="entry name" value="RIBONUCLEASE Y"/>
    <property type="match status" value="1"/>
</dbReference>
<dbReference type="PROSITE" id="PS50110">
    <property type="entry name" value="RESPONSE_REGULATORY"/>
    <property type="match status" value="1"/>
</dbReference>
<dbReference type="Gene3D" id="1.10.3210.10">
    <property type="entry name" value="Hypothetical protein af1432"/>
    <property type="match status" value="1"/>
</dbReference>
<evidence type="ECO:0000256" key="1">
    <source>
        <dbReference type="PROSITE-ProRule" id="PRU00169"/>
    </source>
</evidence>
<dbReference type="Gene3D" id="3.40.50.2300">
    <property type="match status" value="1"/>
</dbReference>
<reference evidence="4" key="1">
    <citation type="journal article" date="2011" name="Environ. Microbiol.">
        <title>Genomic insights into the metabolic potential of the polycyclic aromatic hydrocarbon degrading sulfate-reducing Deltaproteobacterium N47.</title>
        <authorList>
            <person name="Bergmann F."/>
            <person name="Selesi D."/>
            <person name="Weinmaier T."/>
            <person name="Tischler P."/>
            <person name="Rattei T."/>
            <person name="Meckenstock R.U."/>
        </authorList>
    </citation>
    <scope>NUCLEOTIDE SEQUENCE</scope>
</reference>
<dbReference type="InterPro" id="IPR001789">
    <property type="entry name" value="Sig_transdc_resp-reg_receiver"/>
</dbReference>
<dbReference type="GO" id="GO:0000160">
    <property type="term" value="P:phosphorelay signal transduction system"/>
    <property type="evidence" value="ECO:0007669"/>
    <property type="project" value="InterPro"/>
</dbReference>
<evidence type="ECO:0000313" key="4">
    <source>
        <dbReference type="EMBL" id="CBX27655.1"/>
    </source>
</evidence>
<gene>
    <name evidence="4" type="ORF">N47_H24770</name>
</gene>
<dbReference type="SMART" id="SM00448">
    <property type="entry name" value="REC"/>
    <property type="match status" value="1"/>
</dbReference>
<proteinExistence type="predicted"/>
<evidence type="ECO:0000259" key="3">
    <source>
        <dbReference type="PROSITE" id="PS51833"/>
    </source>
</evidence>
<evidence type="ECO:0008006" key="5">
    <source>
        <dbReference type="Google" id="ProtNLM"/>
    </source>
</evidence>
<dbReference type="Pfam" id="PF08668">
    <property type="entry name" value="HDOD"/>
    <property type="match status" value="1"/>
</dbReference>
<dbReference type="SUPFAM" id="SSF109604">
    <property type="entry name" value="HD-domain/PDEase-like"/>
    <property type="match status" value="1"/>
</dbReference>
<feature type="modified residue" description="4-aspartylphosphate" evidence="1">
    <location>
        <position position="55"/>
    </location>
</feature>
<sequence length="406" mass="44985">MKTRILFVDDEEMMLQGLKRMLRPLQDNWEMAFAVSGSEALDLMAKQPFDVVVSDMRMSGMDGAALLNLIKTEYPQVVRIILSGQSDRKTALNSVKSAHQYLAKPCVPDILKNTINRAVALRDLLNNDKIQGLIARMDSLPSAPSLYVKVVELLEQSECSIKDIGETIAKDLGMTAKVLQLVNSSFYGIPRHISHAEEAVSLLGLDTVKALILSIGIFSKYEHNNSFPFKIETLLNHSIKTGAIAKKLAVLENFPKYMTDEAFISGVLHDIGKLVLAANMPEKYKEVLDMAKCRNIPDNEVERQIFGTTHSEVGAYLLGLWGMPDVIVETVAFHHSPMDSVVDGFVPLSIVHMANGLEHCGSQPDLSAANIPKINYSYFNKIGLNDRIAEWLKMAATINNKGENNE</sequence>
<dbReference type="PROSITE" id="PS51833">
    <property type="entry name" value="HDOD"/>
    <property type="match status" value="1"/>
</dbReference>
<dbReference type="CDD" id="cd00077">
    <property type="entry name" value="HDc"/>
    <property type="match status" value="1"/>
</dbReference>
<dbReference type="InterPro" id="IPR011006">
    <property type="entry name" value="CheY-like_superfamily"/>
</dbReference>
<accession>E1YAR1</accession>
<dbReference type="AlphaFoldDB" id="E1YAR1"/>
<feature type="domain" description="HDOD" evidence="3">
    <location>
        <begin position="140"/>
        <end position="337"/>
    </location>
</feature>
<protein>
    <recommendedName>
        <fullName evidence="5">Response regulator receiver modulated metal dependent phosphohydrolase</fullName>
    </recommendedName>
</protein>
<dbReference type="Pfam" id="PF00072">
    <property type="entry name" value="Response_reg"/>
    <property type="match status" value="1"/>
</dbReference>
<name>E1YAR1_9BACT</name>
<dbReference type="InterPro" id="IPR013976">
    <property type="entry name" value="HDOD"/>
</dbReference>
<dbReference type="PANTHER" id="PTHR33525">
    <property type="match status" value="1"/>
</dbReference>
<dbReference type="CDD" id="cd17569">
    <property type="entry name" value="REC_HupR-like"/>
    <property type="match status" value="1"/>
</dbReference>
<organism evidence="4">
    <name type="scientific">uncultured Desulfobacterium sp</name>
    <dbReference type="NCBI Taxonomy" id="201089"/>
    <lineage>
        <taxon>Bacteria</taxon>
        <taxon>Pseudomonadati</taxon>
        <taxon>Thermodesulfobacteriota</taxon>
        <taxon>Desulfobacteria</taxon>
        <taxon>Desulfobacterales</taxon>
        <taxon>Desulfobacteriaceae</taxon>
        <taxon>Desulfobacterium</taxon>
        <taxon>environmental samples</taxon>
    </lineage>
</organism>
<evidence type="ECO:0000259" key="2">
    <source>
        <dbReference type="PROSITE" id="PS50110"/>
    </source>
</evidence>
<dbReference type="PIRSF" id="PIRSF036883">
    <property type="entry name" value="RR_HD-GYP_mod"/>
    <property type="match status" value="1"/>
</dbReference>
<feature type="domain" description="Response regulatory" evidence="2">
    <location>
        <begin position="4"/>
        <end position="119"/>
    </location>
</feature>
<dbReference type="InterPro" id="IPR003607">
    <property type="entry name" value="HD/PDEase_dom"/>
</dbReference>
<dbReference type="EMBL" id="FR695866">
    <property type="protein sequence ID" value="CBX27655.1"/>
    <property type="molecule type" value="Genomic_DNA"/>
</dbReference>
<dbReference type="InterPro" id="IPR014626">
    <property type="entry name" value="Sig_transdc_resp-reg_put"/>
</dbReference>
<dbReference type="SUPFAM" id="SSF52172">
    <property type="entry name" value="CheY-like"/>
    <property type="match status" value="1"/>
</dbReference>